<evidence type="ECO:0008006" key="7">
    <source>
        <dbReference type="Google" id="ProtNLM"/>
    </source>
</evidence>
<dbReference type="EMBL" id="CABVLU010000003">
    <property type="protein sequence ID" value="VVT55561.1"/>
    <property type="molecule type" value="Genomic_DNA"/>
</dbReference>
<dbReference type="Gene3D" id="3.30.190.20">
    <property type="match status" value="1"/>
</dbReference>
<dbReference type="Gene3D" id="3.40.50.790">
    <property type="match status" value="1"/>
</dbReference>
<comment type="similarity">
    <text evidence="1">Belongs to the universal ribosomal protein uL1 family.</text>
</comment>
<dbReference type="GO" id="GO:0003735">
    <property type="term" value="F:structural constituent of ribosome"/>
    <property type="evidence" value="ECO:0007669"/>
    <property type="project" value="TreeGrafter"/>
</dbReference>
<keyword evidence="3" id="KW-0687">Ribonucleoprotein</keyword>
<dbReference type="InterPro" id="IPR028364">
    <property type="entry name" value="Ribosomal_uL1/biogenesis"/>
</dbReference>
<feature type="coiled-coil region" evidence="4">
    <location>
        <begin position="52"/>
        <end position="87"/>
    </location>
</feature>
<dbReference type="GO" id="GO:0005762">
    <property type="term" value="C:mitochondrial large ribosomal subunit"/>
    <property type="evidence" value="ECO:0007669"/>
    <property type="project" value="TreeGrafter"/>
</dbReference>
<gene>
    <name evidence="5" type="ORF">SAPINGB_P004650</name>
</gene>
<keyword evidence="4" id="KW-0175">Coiled coil</keyword>
<dbReference type="CDD" id="cd00403">
    <property type="entry name" value="Ribosomal_L1"/>
    <property type="match status" value="1"/>
</dbReference>
<dbReference type="Pfam" id="PF00687">
    <property type="entry name" value="Ribosomal_L1"/>
    <property type="match status" value="1"/>
</dbReference>
<dbReference type="PANTHER" id="PTHR36427">
    <property type="entry name" value="54S RIBOSOMAL PROTEIN L1, MITOCHONDRIAL"/>
    <property type="match status" value="1"/>
</dbReference>
<evidence type="ECO:0000256" key="4">
    <source>
        <dbReference type="SAM" id="Coils"/>
    </source>
</evidence>
<organism evidence="5 6">
    <name type="scientific">Magnusiomyces paraingens</name>
    <dbReference type="NCBI Taxonomy" id="2606893"/>
    <lineage>
        <taxon>Eukaryota</taxon>
        <taxon>Fungi</taxon>
        <taxon>Dikarya</taxon>
        <taxon>Ascomycota</taxon>
        <taxon>Saccharomycotina</taxon>
        <taxon>Dipodascomycetes</taxon>
        <taxon>Dipodascales</taxon>
        <taxon>Dipodascaceae</taxon>
        <taxon>Magnusiomyces</taxon>
    </lineage>
</organism>
<evidence type="ECO:0000256" key="1">
    <source>
        <dbReference type="ARBA" id="ARBA00010531"/>
    </source>
</evidence>
<reference evidence="5 6" key="1">
    <citation type="submission" date="2019-09" db="EMBL/GenBank/DDBJ databases">
        <authorList>
            <person name="Brejova B."/>
        </authorList>
    </citation>
    <scope>NUCLEOTIDE SEQUENCE [LARGE SCALE GENOMIC DNA]</scope>
</reference>
<dbReference type="GeneID" id="43583465"/>
<dbReference type="Proteomes" id="UP000398389">
    <property type="component" value="Unassembled WGS sequence"/>
</dbReference>
<accession>A0A5E8BWR9</accession>
<keyword evidence="6" id="KW-1185">Reference proteome</keyword>
<protein>
    <recommendedName>
        <fullName evidence="7">Ribosomal protein</fullName>
    </recommendedName>
</protein>
<proteinExistence type="inferred from homology"/>
<dbReference type="InterPro" id="IPR023674">
    <property type="entry name" value="Ribosomal_uL1-like"/>
</dbReference>
<evidence type="ECO:0000313" key="5">
    <source>
        <dbReference type="EMBL" id="VVT55561.1"/>
    </source>
</evidence>
<dbReference type="OrthoDB" id="1747252at2759"/>
<dbReference type="PANTHER" id="PTHR36427:SF3">
    <property type="entry name" value="LARGE RIBOSOMAL SUBUNIT PROTEIN UL1M"/>
    <property type="match status" value="1"/>
</dbReference>
<evidence type="ECO:0000256" key="2">
    <source>
        <dbReference type="ARBA" id="ARBA00022980"/>
    </source>
</evidence>
<evidence type="ECO:0000256" key="3">
    <source>
        <dbReference type="ARBA" id="ARBA00023274"/>
    </source>
</evidence>
<keyword evidence="2" id="KW-0689">Ribosomal protein</keyword>
<dbReference type="AlphaFoldDB" id="A0A5E8BWR9"/>
<dbReference type="SUPFAM" id="SSF56808">
    <property type="entry name" value="Ribosomal protein L1"/>
    <property type="match status" value="1"/>
</dbReference>
<dbReference type="RefSeq" id="XP_031855256.1">
    <property type="nucleotide sequence ID" value="XM_031999365.1"/>
</dbReference>
<dbReference type="FunFam" id="3.40.50.790:FF:000001">
    <property type="entry name" value="50S ribosomal protein L1"/>
    <property type="match status" value="1"/>
</dbReference>
<evidence type="ECO:0000313" key="6">
    <source>
        <dbReference type="Proteomes" id="UP000398389"/>
    </source>
</evidence>
<sequence>MSFRSSASLPVLQCMAARALKPQTIAPTLVRAYAKPAAAAAASSGNKASSKQIAAQRERALAQAQIKRKEQKRMARLRLEAKRALDTQLFLDTATAIRYLRAAEVGHPAESTTLTMTVRVIADNGVQALAGSVRLPKGLDTDQRIAVFTLNPELAAAAKEAGAAVVGGEDLIEQVKNGVIDFNKALATPDILAKLGPIARVLGPKGLMPSARRGTVSNDIVKLIGDSIGVIDFRQRSIATVSLPVAKAYFTDAEIVKNLIVAIDTVRETANKIQSKRPIVLGQTTLSSTHGPGIVIDV</sequence>
<dbReference type="InterPro" id="IPR016095">
    <property type="entry name" value="Ribosomal_uL1_3-a/b-sand"/>
</dbReference>
<name>A0A5E8BWR9_9ASCO</name>